<dbReference type="AlphaFoldDB" id="A0AAW0RM30"/>
<comment type="similarity">
    <text evidence="2">Belongs to the NAD(P)-dependent epimerase/dehydratase family. Dihydroflavonol-4-reductase subfamily.</text>
</comment>
<dbReference type="InterPro" id="IPR050425">
    <property type="entry name" value="NAD(P)_dehydrat-like"/>
</dbReference>
<dbReference type="PANTHER" id="PTHR10366">
    <property type="entry name" value="NAD DEPENDENT EPIMERASE/DEHYDRATASE"/>
    <property type="match status" value="1"/>
</dbReference>
<evidence type="ECO:0000256" key="1">
    <source>
        <dbReference type="ARBA" id="ARBA00023002"/>
    </source>
</evidence>
<sequence length="338" mass="36414">MAPTVLVTGASGFLATHVVATFLAKGYNVRGTVRSAKAASAVRNSHPQFKDQLSTVVVPDIAVPDAFDAAVHDVDGIIHTASPFFADAVDYENELFKPAVQGTTSVLDAALKHGPSVSRIVITSSFAAVVDPLQGMRPGYSYTEADWNPVTKDMAMGGDGGLAYLASKTMAEKAAWDFVKKNKPNFSVATICPPMIYGPIAHGVDQPQSLNTSSKDIFRLIDGSEKTVPETGIWAFADVRDVAEAHLRAFESPAAGGERFLIASSAYSYQQICDIIRAKFSELRDSTPEGAVGQELPQVYSLDTSKARNSLKMTFRPLRITIEDTVEGLLELQQQKQK</sequence>
<evidence type="ECO:0000259" key="3">
    <source>
        <dbReference type="Pfam" id="PF01370"/>
    </source>
</evidence>
<dbReference type="EMBL" id="JAAHCF010000535">
    <property type="protein sequence ID" value="KAK8143258.1"/>
    <property type="molecule type" value="Genomic_DNA"/>
</dbReference>
<dbReference type="PANTHER" id="PTHR10366:SF564">
    <property type="entry name" value="STEROL-4-ALPHA-CARBOXYLATE 3-DEHYDROGENASE, DECARBOXYLATING"/>
    <property type="match status" value="1"/>
</dbReference>
<dbReference type="FunFam" id="3.40.50.720:FF:000191">
    <property type="entry name" value="Methylglyoxal reductase (NADPH-dependent)"/>
    <property type="match status" value="1"/>
</dbReference>
<name>A0AAW0RM30_9HYPO</name>
<feature type="domain" description="NAD-dependent epimerase/dehydratase" evidence="3">
    <location>
        <begin position="5"/>
        <end position="262"/>
    </location>
</feature>
<keyword evidence="1" id="KW-0560">Oxidoreductase</keyword>
<keyword evidence="5" id="KW-1185">Reference proteome</keyword>
<gene>
    <name evidence="4" type="primary">GRE2_2</name>
    <name evidence="4" type="ORF">G3M48_007504</name>
</gene>
<proteinExistence type="inferred from homology"/>
<dbReference type="GO" id="GO:0016616">
    <property type="term" value="F:oxidoreductase activity, acting on the CH-OH group of donors, NAD or NADP as acceptor"/>
    <property type="evidence" value="ECO:0007669"/>
    <property type="project" value="TreeGrafter"/>
</dbReference>
<dbReference type="CDD" id="cd05227">
    <property type="entry name" value="AR_SDR_e"/>
    <property type="match status" value="1"/>
</dbReference>
<organism evidence="4 5">
    <name type="scientific">Beauveria asiatica</name>
    <dbReference type="NCBI Taxonomy" id="1069075"/>
    <lineage>
        <taxon>Eukaryota</taxon>
        <taxon>Fungi</taxon>
        <taxon>Dikarya</taxon>
        <taxon>Ascomycota</taxon>
        <taxon>Pezizomycotina</taxon>
        <taxon>Sordariomycetes</taxon>
        <taxon>Hypocreomycetidae</taxon>
        <taxon>Hypocreales</taxon>
        <taxon>Cordycipitaceae</taxon>
        <taxon>Beauveria</taxon>
    </lineage>
</organism>
<dbReference type="Pfam" id="PF01370">
    <property type="entry name" value="Epimerase"/>
    <property type="match status" value="1"/>
</dbReference>
<comment type="caution">
    <text evidence="4">The sequence shown here is derived from an EMBL/GenBank/DDBJ whole genome shotgun (WGS) entry which is preliminary data.</text>
</comment>
<dbReference type="Gene3D" id="3.40.50.720">
    <property type="entry name" value="NAD(P)-binding Rossmann-like Domain"/>
    <property type="match status" value="1"/>
</dbReference>
<dbReference type="SUPFAM" id="SSF51735">
    <property type="entry name" value="NAD(P)-binding Rossmann-fold domains"/>
    <property type="match status" value="1"/>
</dbReference>
<accession>A0AAW0RM30</accession>
<reference evidence="4 5" key="1">
    <citation type="submission" date="2020-02" db="EMBL/GenBank/DDBJ databases">
        <title>Comparative genomics of the hypocrealean fungal genus Beauvera.</title>
        <authorList>
            <person name="Showalter D.N."/>
            <person name="Bushley K.E."/>
            <person name="Rehner S.A."/>
        </authorList>
    </citation>
    <scope>NUCLEOTIDE SEQUENCE [LARGE SCALE GENOMIC DNA]</scope>
    <source>
        <strain evidence="4 5">ARSEF4384</strain>
    </source>
</reference>
<dbReference type="InterPro" id="IPR001509">
    <property type="entry name" value="Epimerase_deHydtase"/>
</dbReference>
<dbReference type="InterPro" id="IPR036291">
    <property type="entry name" value="NAD(P)-bd_dom_sf"/>
</dbReference>
<evidence type="ECO:0000313" key="4">
    <source>
        <dbReference type="EMBL" id="KAK8143258.1"/>
    </source>
</evidence>
<protein>
    <submittedName>
        <fullName evidence="4">Methylglyoxal reductase (NADPH-dependent) gre2</fullName>
    </submittedName>
</protein>
<dbReference type="Proteomes" id="UP001397290">
    <property type="component" value="Unassembled WGS sequence"/>
</dbReference>
<evidence type="ECO:0000313" key="5">
    <source>
        <dbReference type="Proteomes" id="UP001397290"/>
    </source>
</evidence>
<evidence type="ECO:0000256" key="2">
    <source>
        <dbReference type="ARBA" id="ARBA00023445"/>
    </source>
</evidence>